<dbReference type="AlphaFoldDB" id="X6P050"/>
<dbReference type="SUPFAM" id="SSF101898">
    <property type="entry name" value="NHL repeat"/>
    <property type="match status" value="1"/>
</dbReference>
<organism evidence="1 2">
    <name type="scientific">Reticulomyxa filosa</name>
    <dbReference type="NCBI Taxonomy" id="46433"/>
    <lineage>
        <taxon>Eukaryota</taxon>
        <taxon>Sar</taxon>
        <taxon>Rhizaria</taxon>
        <taxon>Retaria</taxon>
        <taxon>Foraminifera</taxon>
        <taxon>Monothalamids</taxon>
        <taxon>Reticulomyxidae</taxon>
        <taxon>Reticulomyxa</taxon>
    </lineage>
</organism>
<dbReference type="InterPro" id="IPR015943">
    <property type="entry name" value="WD40/YVTN_repeat-like_dom_sf"/>
</dbReference>
<feature type="non-terminal residue" evidence="1">
    <location>
        <position position="154"/>
    </location>
</feature>
<accession>X6P050</accession>
<reference evidence="1 2" key="1">
    <citation type="journal article" date="2013" name="Curr. Biol.">
        <title>The Genome of the Foraminiferan Reticulomyxa filosa.</title>
        <authorList>
            <person name="Glockner G."/>
            <person name="Hulsmann N."/>
            <person name="Schleicher M."/>
            <person name="Noegel A.A."/>
            <person name="Eichinger L."/>
            <person name="Gallinger C."/>
            <person name="Pawlowski J."/>
            <person name="Sierra R."/>
            <person name="Euteneuer U."/>
            <person name="Pillet L."/>
            <person name="Moustafa A."/>
            <person name="Platzer M."/>
            <person name="Groth M."/>
            <person name="Szafranski K."/>
            <person name="Schliwa M."/>
        </authorList>
    </citation>
    <scope>NUCLEOTIDE SEQUENCE [LARGE SCALE GENOMIC DNA]</scope>
</reference>
<name>X6P050_RETFI</name>
<proteinExistence type="predicted"/>
<feature type="non-terminal residue" evidence="1">
    <location>
        <position position="1"/>
    </location>
</feature>
<evidence type="ECO:0000313" key="2">
    <source>
        <dbReference type="Proteomes" id="UP000023152"/>
    </source>
</evidence>
<dbReference type="EMBL" id="ASPP01004600">
    <property type="protein sequence ID" value="ETO31935.1"/>
    <property type="molecule type" value="Genomic_DNA"/>
</dbReference>
<evidence type="ECO:0000313" key="1">
    <source>
        <dbReference type="EMBL" id="ETO31935.1"/>
    </source>
</evidence>
<keyword evidence="2" id="KW-1185">Reference proteome</keyword>
<sequence>NNNNNNNNNNKITLVKRITGNYRYAMFNSLNQIIAFNCDPNCVELFTFPDFVFLTSLARVDDEWSPAMTINPTLDTFVCATSTKKIVVVDALTLRVKHEFSSDAANIIWSIVFDNDGKDILFAPMTGRLSVWNIDHSHNGVKHVTNRIPGANEL</sequence>
<comment type="caution">
    <text evidence="1">The sequence shown here is derived from an EMBL/GenBank/DDBJ whole genome shotgun (WGS) entry which is preliminary data.</text>
</comment>
<gene>
    <name evidence="1" type="ORF">RFI_05182</name>
</gene>
<protein>
    <submittedName>
        <fullName evidence="1">Uncharacterized protein</fullName>
    </submittedName>
</protein>
<dbReference type="Gene3D" id="2.130.10.10">
    <property type="entry name" value="YVTN repeat-like/Quinoprotein amine dehydrogenase"/>
    <property type="match status" value="1"/>
</dbReference>
<dbReference type="Proteomes" id="UP000023152">
    <property type="component" value="Unassembled WGS sequence"/>
</dbReference>